<dbReference type="EMBL" id="LN907858">
    <property type="protein sequence ID" value="CUU40874.1"/>
    <property type="molecule type" value="Genomic_DNA"/>
</dbReference>
<dbReference type="Proteomes" id="UP000064525">
    <property type="component" value="Chromosome I"/>
</dbReference>
<gene>
    <name evidence="1" type="ORF">BN2458_PEG1991</name>
</gene>
<protein>
    <submittedName>
        <fullName evidence="1">Uncharacterized protein</fullName>
    </submittedName>
</protein>
<evidence type="ECO:0000313" key="1">
    <source>
        <dbReference type="EMBL" id="CUU40874.1"/>
    </source>
</evidence>
<evidence type="ECO:0000313" key="2">
    <source>
        <dbReference type="Proteomes" id="UP000064525"/>
    </source>
</evidence>
<name>A0A0S4PYA1_9HELI</name>
<organism evidence="1 2">
    <name type="scientific">Helicobacter typhlonius</name>
    <dbReference type="NCBI Taxonomy" id="76936"/>
    <lineage>
        <taxon>Bacteria</taxon>
        <taxon>Pseudomonadati</taxon>
        <taxon>Campylobacterota</taxon>
        <taxon>Epsilonproteobacteria</taxon>
        <taxon>Campylobacterales</taxon>
        <taxon>Helicobacteraceae</taxon>
        <taxon>Helicobacter</taxon>
    </lineage>
</organism>
<proteinExistence type="predicted"/>
<accession>A0A0S4PYA1</accession>
<sequence>MMILSCRKNTMTLTKKLKYAGYFGLEATYLENKYISI</sequence>
<dbReference type="KEGG" id="hty:BN2458_PEG1991"/>
<dbReference type="AlphaFoldDB" id="A0A0S4PYA1"/>
<dbReference type="PATRIC" id="fig|76936.10.peg.1938"/>
<reference evidence="2" key="1">
    <citation type="submission" date="2015-11" db="EMBL/GenBank/DDBJ databases">
        <authorList>
            <person name="Anvar S.Y."/>
        </authorList>
    </citation>
    <scope>NUCLEOTIDE SEQUENCE [LARGE SCALE GENOMIC DNA]</scope>
</reference>